<name>A0A6A1Q3I8_BALPH</name>
<dbReference type="AlphaFoldDB" id="A0A6A1Q3I8"/>
<dbReference type="PANTHER" id="PTHR11700">
    <property type="entry name" value="30S RIBOSOMAL PROTEIN S10 FAMILY MEMBER"/>
    <property type="match status" value="1"/>
</dbReference>
<evidence type="ECO:0000259" key="4">
    <source>
        <dbReference type="Pfam" id="PF00338"/>
    </source>
</evidence>
<keyword evidence="3" id="KW-0687">Ribonucleoprotein</keyword>
<reference evidence="5 6" key="1">
    <citation type="journal article" date="2019" name="PLoS ONE">
        <title>Genomic analyses reveal an absence of contemporary introgressive admixture between fin whales and blue whales, despite known hybrids.</title>
        <authorList>
            <person name="Westbury M.V."/>
            <person name="Petersen B."/>
            <person name="Lorenzen E.D."/>
        </authorList>
    </citation>
    <scope>NUCLEOTIDE SEQUENCE [LARGE SCALE GENOMIC DNA]</scope>
    <source>
        <strain evidence="5">FinWhale-01</strain>
    </source>
</reference>
<feature type="domain" description="Small ribosomal subunit protein uS10" evidence="4">
    <location>
        <begin position="24"/>
        <end position="74"/>
    </location>
</feature>
<proteinExistence type="inferred from homology"/>
<evidence type="ECO:0000313" key="5">
    <source>
        <dbReference type="EMBL" id="KAB0401703.1"/>
    </source>
</evidence>
<dbReference type="InterPro" id="IPR001848">
    <property type="entry name" value="Ribosomal_uS10"/>
</dbReference>
<evidence type="ECO:0000313" key="6">
    <source>
        <dbReference type="Proteomes" id="UP000437017"/>
    </source>
</evidence>
<dbReference type="InterPro" id="IPR027486">
    <property type="entry name" value="Ribosomal_uS10_dom"/>
</dbReference>
<dbReference type="OrthoDB" id="10248551at2759"/>
<dbReference type="InterPro" id="IPR036838">
    <property type="entry name" value="Ribosomal_uS10_dom_sf"/>
</dbReference>
<dbReference type="EMBL" id="SGJD01001167">
    <property type="protein sequence ID" value="KAB0401703.1"/>
    <property type="molecule type" value="Genomic_DNA"/>
</dbReference>
<dbReference type="GO" id="GO:0005840">
    <property type="term" value="C:ribosome"/>
    <property type="evidence" value="ECO:0007669"/>
    <property type="project" value="UniProtKB-KW"/>
</dbReference>
<dbReference type="Pfam" id="PF00338">
    <property type="entry name" value="Ribosomal_S10"/>
    <property type="match status" value="1"/>
</dbReference>
<evidence type="ECO:0000256" key="1">
    <source>
        <dbReference type="ARBA" id="ARBA00007102"/>
    </source>
</evidence>
<evidence type="ECO:0000256" key="2">
    <source>
        <dbReference type="ARBA" id="ARBA00022980"/>
    </source>
</evidence>
<dbReference type="Proteomes" id="UP000437017">
    <property type="component" value="Unassembled WGS sequence"/>
</dbReference>
<sequence length="109" mass="12020">MREGPVGPDLAVQGITIIFTSLNTDLTRGTKEKHLKVKGPVQMHTKTLRIATRKIPGGEGSKTWDGFQKRLHSDSLTCTVLRWLSRLPPSALSQESGLKSPLQIAEINF</sequence>
<dbReference type="SUPFAM" id="SSF54999">
    <property type="entry name" value="Ribosomal protein S10"/>
    <property type="match status" value="1"/>
</dbReference>
<comment type="caution">
    <text evidence="5">The sequence shown here is derived from an EMBL/GenBank/DDBJ whole genome shotgun (WGS) entry which is preliminary data.</text>
</comment>
<keyword evidence="2" id="KW-0689">Ribosomal protein</keyword>
<dbReference type="GO" id="GO:0006412">
    <property type="term" value="P:translation"/>
    <property type="evidence" value="ECO:0007669"/>
    <property type="project" value="InterPro"/>
</dbReference>
<keyword evidence="6" id="KW-1185">Reference proteome</keyword>
<organism evidence="5 6">
    <name type="scientific">Balaenoptera physalus</name>
    <name type="common">Fin whale</name>
    <name type="synonym">Balaena physalus</name>
    <dbReference type="NCBI Taxonomy" id="9770"/>
    <lineage>
        <taxon>Eukaryota</taxon>
        <taxon>Metazoa</taxon>
        <taxon>Chordata</taxon>
        <taxon>Craniata</taxon>
        <taxon>Vertebrata</taxon>
        <taxon>Euteleostomi</taxon>
        <taxon>Mammalia</taxon>
        <taxon>Eutheria</taxon>
        <taxon>Laurasiatheria</taxon>
        <taxon>Artiodactyla</taxon>
        <taxon>Whippomorpha</taxon>
        <taxon>Cetacea</taxon>
        <taxon>Mysticeti</taxon>
        <taxon>Balaenopteridae</taxon>
        <taxon>Balaenoptera</taxon>
    </lineage>
</organism>
<dbReference type="GO" id="GO:1990904">
    <property type="term" value="C:ribonucleoprotein complex"/>
    <property type="evidence" value="ECO:0007669"/>
    <property type="project" value="UniProtKB-KW"/>
</dbReference>
<evidence type="ECO:0000256" key="3">
    <source>
        <dbReference type="ARBA" id="ARBA00023274"/>
    </source>
</evidence>
<dbReference type="GO" id="GO:0003735">
    <property type="term" value="F:structural constituent of ribosome"/>
    <property type="evidence" value="ECO:0007669"/>
    <property type="project" value="InterPro"/>
</dbReference>
<comment type="similarity">
    <text evidence="1">Belongs to the universal ribosomal protein uS10 family.</text>
</comment>
<gene>
    <name evidence="5" type="ORF">E2I00_018868</name>
</gene>
<accession>A0A6A1Q3I8</accession>
<protein>
    <recommendedName>
        <fullName evidence="4">Small ribosomal subunit protein uS10 domain-containing protein</fullName>
    </recommendedName>
</protein>
<dbReference type="Gene3D" id="3.30.70.600">
    <property type="entry name" value="Ribosomal protein S10 domain"/>
    <property type="match status" value="1"/>
</dbReference>